<dbReference type="Proteomes" id="UP000245533">
    <property type="component" value="Unassembled WGS sequence"/>
</dbReference>
<feature type="region of interest" description="Disordered" evidence="1">
    <location>
        <begin position="150"/>
        <end position="177"/>
    </location>
</feature>
<reference evidence="2 3" key="1">
    <citation type="submission" date="2018-05" db="EMBL/GenBank/DDBJ databases">
        <title>Rhodohalobacter halophilus gen. nov., sp. nov., a moderately halophilic member of the family Balneolaceae.</title>
        <authorList>
            <person name="Liu Z.-W."/>
        </authorList>
    </citation>
    <scope>NUCLEOTIDE SEQUENCE [LARGE SCALE GENOMIC DNA]</scope>
    <source>
        <strain evidence="2 3">8A47</strain>
    </source>
</reference>
<name>A0A316TUP5_9BACT</name>
<keyword evidence="3" id="KW-1185">Reference proteome</keyword>
<proteinExistence type="predicted"/>
<dbReference type="OrthoDB" id="1524821at2"/>
<dbReference type="RefSeq" id="WP_109645120.1">
    <property type="nucleotide sequence ID" value="NZ_QGGB01000003.1"/>
</dbReference>
<dbReference type="EMBL" id="QGGB01000003">
    <property type="protein sequence ID" value="PWN07431.1"/>
    <property type="molecule type" value="Genomic_DNA"/>
</dbReference>
<dbReference type="Pfam" id="PF02620">
    <property type="entry name" value="YceD"/>
    <property type="match status" value="1"/>
</dbReference>
<evidence type="ECO:0000313" key="2">
    <source>
        <dbReference type="EMBL" id="PWN07431.1"/>
    </source>
</evidence>
<dbReference type="InterPro" id="IPR003772">
    <property type="entry name" value="YceD"/>
</dbReference>
<evidence type="ECO:0000256" key="1">
    <source>
        <dbReference type="SAM" id="MobiDB-lite"/>
    </source>
</evidence>
<evidence type="ECO:0000313" key="3">
    <source>
        <dbReference type="Proteomes" id="UP000245533"/>
    </source>
</evidence>
<organism evidence="2 3">
    <name type="scientific">Rhodohalobacter mucosus</name>
    <dbReference type="NCBI Taxonomy" id="2079485"/>
    <lineage>
        <taxon>Bacteria</taxon>
        <taxon>Pseudomonadati</taxon>
        <taxon>Balneolota</taxon>
        <taxon>Balneolia</taxon>
        <taxon>Balneolales</taxon>
        <taxon>Balneolaceae</taxon>
        <taxon>Rhodohalobacter</taxon>
    </lineage>
</organism>
<gene>
    <name evidence="2" type="ORF">DDZ15_03980</name>
</gene>
<comment type="caution">
    <text evidence="2">The sequence shown here is derived from an EMBL/GenBank/DDBJ whole genome shotgun (WGS) entry which is preliminary data.</text>
</comment>
<sequence length="177" mass="20476">MKTSPLTFELQEIPDGKSTRNVSLDEDSLELDDDTSLLNADVHVEFFRTDLFIRVWFEVSADTTLICDRTLKPFTETVLGDYEVMFYPETPEEHETDKGKVKEIDAENLTISIDEEVRDTIMLQIPIRKLHPDLIDQDGKPVEFETQVFGKNVENEDGSDQPIDPRWEKLKKLKKSN</sequence>
<protein>
    <submittedName>
        <fullName evidence="2">DUF177 domain-containing protein</fullName>
    </submittedName>
</protein>
<accession>A0A316TUP5</accession>
<dbReference type="AlphaFoldDB" id="A0A316TUP5"/>